<dbReference type="AlphaFoldDB" id="A0A139BTC8"/>
<dbReference type="GO" id="GO:0051082">
    <property type="term" value="F:unfolded protein binding"/>
    <property type="evidence" value="ECO:0007669"/>
    <property type="project" value="InterPro"/>
</dbReference>
<dbReference type="GO" id="GO:0005829">
    <property type="term" value="C:cytosol"/>
    <property type="evidence" value="ECO:0007669"/>
    <property type="project" value="TreeGrafter"/>
</dbReference>
<name>A0A139BTC8_9PROT</name>
<evidence type="ECO:0000256" key="1">
    <source>
        <dbReference type="ARBA" id="ARBA00022729"/>
    </source>
</evidence>
<accession>A0A139BTC8</accession>
<reference evidence="5 6" key="1">
    <citation type="submission" date="2016-02" db="EMBL/GenBank/DDBJ databases">
        <authorList>
            <person name="Wen L."/>
            <person name="He K."/>
            <person name="Yang H."/>
        </authorList>
    </citation>
    <scope>NUCLEOTIDE SEQUENCE [LARGE SCALE GENOMIC DNA]</scope>
    <source>
        <strain evidence="5">ShG14-8</strain>
    </source>
</reference>
<evidence type="ECO:0000256" key="4">
    <source>
        <dbReference type="SAM" id="SignalP"/>
    </source>
</evidence>
<comment type="similarity">
    <text evidence="2">Belongs to the skp family.</text>
</comment>
<evidence type="ECO:0000256" key="3">
    <source>
        <dbReference type="SAM" id="Coils"/>
    </source>
</evidence>
<dbReference type="SMART" id="SM00935">
    <property type="entry name" value="OmpH"/>
    <property type="match status" value="1"/>
</dbReference>
<dbReference type="GO" id="GO:0050821">
    <property type="term" value="P:protein stabilization"/>
    <property type="evidence" value="ECO:0007669"/>
    <property type="project" value="TreeGrafter"/>
</dbReference>
<keyword evidence="3" id="KW-0175">Coiled coil</keyword>
<dbReference type="EMBL" id="LSLI01000038">
    <property type="protein sequence ID" value="KXS32207.1"/>
    <property type="molecule type" value="Genomic_DNA"/>
</dbReference>
<organism evidence="5 6">
    <name type="scientific">Candidatus Gallionella acididurans</name>
    <dbReference type="NCBI Taxonomy" id="1796491"/>
    <lineage>
        <taxon>Bacteria</taxon>
        <taxon>Pseudomonadati</taxon>
        <taxon>Pseudomonadota</taxon>
        <taxon>Betaproteobacteria</taxon>
        <taxon>Nitrosomonadales</taxon>
        <taxon>Gallionellaceae</taxon>
        <taxon>Gallionella</taxon>
    </lineage>
</organism>
<proteinExistence type="inferred from homology"/>
<dbReference type="Pfam" id="PF03938">
    <property type="entry name" value="OmpH"/>
    <property type="match status" value="1"/>
</dbReference>
<feature type="chain" id="PRO_5007483990" evidence="4">
    <location>
        <begin position="22"/>
        <end position="173"/>
    </location>
</feature>
<evidence type="ECO:0000256" key="2">
    <source>
        <dbReference type="PIRNR" id="PIRNR002094"/>
    </source>
</evidence>
<protein>
    <submittedName>
        <fullName evidence="5">Outer membrane chaperone Skp (OmpH)</fullName>
    </submittedName>
</protein>
<dbReference type="InterPro" id="IPR005632">
    <property type="entry name" value="Chaperone_Skp"/>
</dbReference>
<sequence length="173" mass="19738">MKALTKLSAFVLLFGMAAAQAGDFKVGVVDTERVLRESTPAMIAENKIEKEFSGRDADIKKLTRDAKELQADLEKENSKLSDTERRNKERELTAMNTDLQRMQREFREDLNLRKNEELAIVLEQANKAIQFIAESEKFDLILQEAVYRNPKIDITDKVIKYLADNKADSKAGK</sequence>
<comment type="caution">
    <text evidence="5">The sequence shown here is derived from an EMBL/GenBank/DDBJ whole genome shotgun (WGS) entry which is preliminary data.</text>
</comment>
<evidence type="ECO:0000313" key="6">
    <source>
        <dbReference type="Proteomes" id="UP000070578"/>
    </source>
</evidence>
<dbReference type="PIRSF" id="PIRSF002094">
    <property type="entry name" value="OMP26_Skp"/>
    <property type="match status" value="1"/>
</dbReference>
<feature type="signal peptide" evidence="4">
    <location>
        <begin position="1"/>
        <end position="21"/>
    </location>
</feature>
<reference evidence="5 6" key="2">
    <citation type="submission" date="2016-03" db="EMBL/GenBank/DDBJ databases">
        <title>New uncultured bacterium of the family Gallionellaceae from acid mine drainage: description and reconstruction of genome based on metagenomic analysis of microbial community.</title>
        <authorList>
            <person name="Kadnikov V."/>
            <person name="Ivasenko D."/>
            <person name="Beletsky A."/>
            <person name="Mardanov A."/>
            <person name="Danilova E."/>
            <person name="Pimenov N."/>
            <person name="Karnachuk O."/>
            <person name="Ravin N."/>
        </authorList>
    </citation>
    <scope>NUCLEOTIDE SEQUENCE [LARGE SCALE GENOMIC DNA]</scope>
    <source>
        <strain evidence="5">ShG14-8</strain>
    </source>
</reference>
<gene>
    <name evidence="5" type="ORF">AWT59_1678</name>
</gene>
<dbReference type="Proteomes" id="UP000070578">
    <property type="component" value="Unassembled WGS sequence"/>
</dbReference>
<dbReference type="Gene3D" id="3.30.910.20">
    <property type="entry name" value="Skp domain"/>
    <property type="match status" value="1"/>
</dbReference>
<evidence type="ECO:0000313" key="5">
    <source>
        <dbReference type="EMBL" id="KXS32207.1"/>
    </source>
</evidence>
<dbReference type="PANTHER" id="PTHR35089">
    <property type="entry name" value="CHAPERONE PROTEIN SKP"/>
    <property type="match status" value="1"/>
</dbReference>
<dbReference type="PANTHER" id="PTHR35089:SF1">
    <property type="entry name" value="CHAPERONE PROTEIN SKP"/>
    <property type="match status" value="1"/>
</dbReference>
<feature type="coiled-coil region" evidence="3">
    <location>
        <begin position="59"/>
        <end position="105"/>
    </location>
</feature>
<keyword evidence="1 4" id="KW-0732">Signal</keyword>
<dbReference type="SUPFAM" id="SSF111384">
    <property type="entry name" value="OmpH-like"/>
    <property type="match status" value="1"/>
</dbReference>
<dbReference type="InterPro" id="IPR024930">
    <property type="entry name" value="Skp_dom_sf"/>
</dbReference>
<dbReference type="PATRIC" id="fig|1796491.3.peg.1840"/>